<dbReference type="KEGG" id="nwl:NWFMUON74_34650"/>
<dbReference type="Pfam" id="PF00440">
    <property type="entry name" value="TetR_N"/>
    <property type="match status" value="1"/>
</dbReference>
<dbReference type="SUPFAM" id="SSF48498">
    <property type="entry name" value="Tetracyclin repressor-like, C-terminal domain"/>
    <property type="match status" value="1"/>
</dbReference>
<evidence type="ECO:0000256" key="3">
    <source>
        <dbReference type="ARBA" id="ARBA00023163"/>
    </source>
</evidence>
<dbReference type="Proteomes" id="UP000516173">
    <property type="component" value="Chromosome"/>
</dbReference>
<name>A0A7G1KN90_9NOCA</name>
<evidence type="ECO:0000259" key="5">
    <source>
        <dbReference type="PROSITE" id="PS50977"/>
    </source>
</evidence>
<keyword evidence="2 4" id="KW-0238">DNA-binding</keyword>
<sequence length="237" mass="25956">MIDPYGETMARDSLTREQIVRTTIELLDEEGLDGLNMRSLGKRLDAAATAMYWHVQNKDNLVRLATDEVWGEIDLPDPSDVDWRTAAETTATGMYAMITRHPWVVQAQAGYLLYGPNISRHHEHVLGVYEKAGFDEAEADRAAAAVFMFVLGNAVGASADIAVKRRLAHSGDDAEVRLAAAMSEATDIAARHPRLRSRIERAAATEHNAAPAASFEFGLAALLDGLRERVENRTATA</sequence>
<evidence type="ECO:0000313" key="7">
    <source>
        <dbReference type="Proteomes" id="UP000516173"/>
    </source>
</evidence>
<dbReference type="InterPro" id="IPR036271">
    <property type="entry name" value="Tet_transcr_reg_TetR-rel_C_sf"/>
</dbReference>
<protein>
    <submittedName>
        <fullName evidence="6">TetR family transcriptional regulator</fullName>
    </submittedName>
</protein>
<evidence type="ECO:0000256" key="2">
    <source>
        <dbReference type="ARBA" id="ARBA00023125"/>
    </source>
</evidence>
<evidence type="ECO:0000256" key="1">
    <source>
        <dbReference type="ARBA" id="ARBA00023015"/>
    </source>
</evidence>
<dbReference type="InterPro" id="IPR001647">
    <property type="entry name" value="HTH_TetR"/>
</dbReference>
<dbReference type="SUPFAM" id="SSF46689">
    <property type="entry name" value="Homeodomain-like"/>
    <property type="match status" value="1"/>
</dbReference>
<dbReference type="GO" id="GO:0045892">
    <property type="term" value="P:negative regulation of DNA-templated transcription"/>
    <property type="evidence" value="ECO:0007669"/>
    <property type="project" value="InterPro"/>
</dbReference>
<dbReference type="InterPro" id="IPR009057">
    <property type="entry name" value="Homeodomain-like_sf"/>
</dbReference>
<dbReference type="InterPro" id="IPR004111">
    <property type="entry name" value="Repressor_TetR_C"/>
</dbReference>
<gene>
    <name evidence="6" type="ORF">NWFMUON74_34650</name>
</gene>
<evidence type="ECO:0000313" key="6">
    <source>
        <dbReference type="EMBL" id="BCK55693.1"/>
    </source>
</evidence>
<dbReference type="Gene3D" id="1.10.357.10">
    <property type="entry name" value="Tetracycline Repressor, domain 2"/>
    <property type="match status" value="1"/>
</dbReference>
<keyword evidence="3" id="KW-0804">Transcription</keyword>
<feature type="domain" description="HTH tetR-type" evidence="5">
    <location>
        <begin position="13"/>
        <end position="73"/>
    </location>
</feature>
<dbReference type="EMBL" id="AP023396">
    <property type="protein sequence ID" value="BCK55693.1"/>
    <property type="molecule type" value="Genomic_DNA"/>
</dbReference>
<accession>A0A7G1KN90</accession>
<organism evidence="6 7">
    <name type="scientific">Nocardia wallacei</name>
    <dbReference type="NCBI Taxonomy" id="480035"/>
    <lineage>
        <taxon>Bacteria</taxon>
        <taxon>Bacillati</taxon>
        <taxon>Actinomycetota</taxon>
        <taxon>Actinomycetes</taxon>
        <taxon>Mycobacteriales</taxon>
        <taxon>Nocardiaceae</taxon>
        <taxon>Nocardia</taxon>
    </lineage>
</organism>
<evidence type="ECO:0000256" key="4">
    <source>
        <dbReference type="PROSITE-ProRule" id="PRU00335"/>
    </source>
</evidence>
<keyword evidence="1" id="KW-0805">Transcription regulation</keyword>
<reference evidence="6 7" key="1">
    <citation type="submission" date="2020-08" db="EMBL/GenBank/DDBJ databases">
        <title>Genome Sequencing of Nocardia wallacei strain FMUON74 and assembly.</title>
        <authorList>
            <person name="Toyokawa M."/>
            <person name="Uesaka K."/>
        </authorList>
    </citation>
    <scope>NUCLEOTIDE SEQUENCE [LARGE SCALE GENOMIC DNA]</scope>
    <source>
        <strain evidence="6 7">FMUON74</strain>
    </source>
</reference>
<proteinExistence type="predicted"/>
<dbReference type="AlphaFoldDB" id="A0A7G1KN90"/>
<keyword evidence="7" id="KW-1185">Reference proteome</keyword>
<dbReference type="PROSITE" id="PS50977">
    <property type="entry name" value="HTH_TETR_2"/>
    <property type="match status" value="1"/>
</dbReference>
<dbReference type="Pfam" id="PF02909">
    <property type="entry name" value="TetR_C_1"/>
    <property type="match status" value="1"/>
</dbReference>
<dbReference type="Gene3D" id="1.10.10.60">
    <property type="entry name" value="Homeodomain-like"/>
    <property type="match status" value="1"/>
</dbReference>
<dbReference type="GO" id="GO:0003677">
    <property type="term" value="F:DNA binding"/>
    <property type="evidence" value="ECO:0007669"/>
    <property type="project" value="UniProtKB-UniRule"/>
</dbReference>
<feature type="DNA-binding region" description="H-T-H motif" evidence="4">
    <location>
        <begin position="36"/>
        <end position="55"/>
    </location>
</feature>